<keyword evidence="1 5" id="KW-0489">Methyltransferase</keyword>
<dbReference type="PANTHER" id="PTHR18895">
    <property type="entry name" value="HEMK METHYLTRANSFERASE"/>
    <property type="match status" value="1"/>
</dbReference>
<dbReference type="InterPro" id="IPR029063">
    <property type="entry name" value="SAM-dependent_MTases_sf"/>
</dbReference>
<evidence type="ECO:0000259" key="7">
    <source>
        <dbReference type="Pfam" id="PF17827"/>
    </source>
</evidence>
<feature type="binding site" evidence="5">
    <location>
        <begin position="190"/>
        <end position="193"/>
    </location>
    <ligand>
        <name>substrate</name>
    </ligand>
</feature>
<dbReference type="Proteomes" id="UP000233375">
    <property type="component" value="Unassembled WGS sequence"/>
</dbReference>
<dbReference type="HAMAP" id="MF_02126">
    <property type="entry name" value="RF_methyltr_PrmC"/>
    <property type="match status" value="1"/>
</dbReference>
<dbReference type="OrthoDB" id="9800643at2"/>
<comment type="caution">
    <text evidence="8">The sequence shown here is derived from an EMBL/GenBank/DDBJ whole genome shotgun (WGS) entry which is preliminary data.</text>
</comment>
<dbReference type="SUPFAM" id="SSF53335">
    <property type="entry name" value="S-adenosyl-L-methionine-dependent methyltransferases"/>
    <property type="match status" value="1"/>
</dbReference>
<accession>A0A2N0YXM3</accession>
<dbReference type="PROSITE" id="PS00092">
    <property type="entry name" value="N6_MTASE"/>
    <property type="match status" value="1"/>
</dbReference>
<dbReference type="NCBIfam" id="TIGR03534">
    <property type="entry name" value="RF_mod_PrmC"/>
    <property type="match status" value="1"/>
</dbReference>
<dbReference type="InterPro" id="IPR019874">
    <property type="entry name" value="RF_methyltr_PrmC"/>
</dbReference>
<evidence type="ECO:0000313" key="9">
    <source>
        <dbReference type="Proteomes" id="UP000233375"/>
    </source>
</evidence>
<dbReference type="AlphaFoldDB" id="A0A2N0YXM3"/>
<keyword evidence="2 5" id="KW-0808">Transferase</keyword>
<dbReference type="GO" id="GO:0032259">
    <property type="term" value="P:methylation"/>
    <property type="evidence" value="ECO:0007669"/>
    <property type="project" value="UniProtKB-KW"/>
</dbReference>
<evidence type="ECO:0000256" key="1">
    <source>
        <dbReference type="ARBA" id="ARBA00022603"/>
    </source>
</evidence>
<feature type="binding site" evidence="5">
    <location>
        <position position="190"/>
    </location>
    <ligand>
        <name>S-adenosyl-L-methionine</name>
        <dbReference type="ChEBI" id="CHEBI:59789"/>
    </ligand>
</feature>
<feature type="domain" description="Methyltransferase small" evidence="6">
    <location>
        <begin position="113"/>
        <end position="197"/>
    </location>
</feature>
<dbReference type="GO" id="GO:0003676">
    <property type="term" value="F:nucleic acid binding"/>
    <property type="evidence" value="ECO:0007669"/>
    <property type="project" value="InterPro"/>
</dbReference>
<proteinExistence type="inferred from homology"/>
<dbReference type="GO" id="GO:0102559">
    <property type="term" value="F:peptide chain release factor N(5)-glutamine methyltransferase activity"/>
    <property type="evidence" value="ECO:0007669"/>
    <property type="project" value="UniProtKB-EC"/>
</dbReference>
<dbReference type="Pfam" id="PF17827">
    <property type="entry name" value="PrmC_N"/>
    <property type="match status" value="1"/>
</dbReference>
<reference evidence="8 9" key="1">
    <citation type="journal article" date="2003" name="Int. J. Syst. Evol. Microbiol.">
        <title>Bacillus nealsonii sp. nov., isolated from a spacecraft-assembly facility, whose spores are gamma-radiation resistant.</title>
        <authorList>
            <person name="Venkateswaran K."/>
            <person name="Kempf M."/>
            <person name="Chen F."/>
            <person name="Satomi M."/>
            <person name="Nicholson W."/>
            <person name="Kern R."/>
        </authorList>
    </citation>
    <scope>NUCLEOTIDE SEQUENCE [LARGE SCALE GENOMIC DNA]</scope>
    <source>
        <strain evidence="8 9">FO-92</strain>
    </source>
</reference>
<evidence type="ECO:0000313" key="8">
    <source>
        <dbReference type="EMBL" id="PKG22007.1"/>
    </source>
</evidence>
<evidence type="ECO:0000256" key="4">
    <source>
        <dbReference type="ARBA" id="ARBA00048391"/>
    </source>
</evidence>
<feature type="binding site" evidence="5">
    <location>
        <position position="145"/>
    </location>
    <ligand>
        <name>S-adenosyl-L-methionine</name>
        <dbReference type="ChEBI" id="CHEBI:59789"/>
    </ligand>
</feature>
<dbReference type="InterPro" id="IPR007848">
    <property type="entry name" value="Small_mtfrase_dom"/>
</dbReference>
<dbReference type="EMBL" id="PISE01000049">
    <property type="protein sequence ID" value="PKG22007.1"/>
    <property type="molecule type" value="Genomic_DNA"/>
</dbReference>
<dbReference type="CDD" id="cd02440">
    <property type="entry name" value="AdoMet_MTases"/>
    <property type="match status" value="1"/>
</dbReference>
<keyword evidence="3 5" id="KW-0949">S-adenosyl-L-methionine</keyword>
<comment type="catalytic activity">
    <reaction evidence="4 5">
        <text>L-glutaminyl-[peptide chain release factor] + S-adenosyl-L-methionine = N(5)-methyl-L-glutaminyl-[peptide chain release factor] + S-adenosyl-L-homocysteine + H(+)</text>
        <dbReference type="Rhea" id="RHEA:42896"/>
        <dbReference type="Rhea" id="RHEA-COMP:10271"/>
        <dbReference type="Rhea" id="RHEA-COMP:10272"/>
        <dbReference type="ChEBI" id="CHEBI:15378"/>
        <dbReference type="ChEBI" id="CHEBI:30011"/>
        <dbReference type="ChEBI" id="CHEBI:57856"/>
        <dbReference type="ChEBI" id="CHEBI:59789"/>
        <dbReference type="ChEBI" id="CHEBI:61891"/>
        <dbReference type="EC" id="2.1.1.297"/>
    </reaction>
</comment>
<protein>
    <recommendedName>
        <fullName evidence="5">Release factor glutamine methyltransferase</fullName>
        <shortName evidence="5">RF MTase</shortName>
        <ecNumber evidence="5">2.1.1.297</ecNumber>
    </recommendedName>
    <alternativeName>
        <fullName evidence="5">N5-glutamine methyltransferase PrmC</fullName>
    </alternativeName>
    <alternativeName>
        <fullName evidence="5">Protein-(glutamine-N5) MTase PrmC</fullName>
    </alternativeName>
    <alternativeName>
        <fullName evidence="5">Protein-glutamine N-methyltransferase PrmC</fullName>
    </alternativeName>
</protein>
<dbReference type="InterPro" id="IPR004556">
    <property type="entry name" value="HemK-like"/>
</dbReference>
<evidence type="ECO:0000256" key="3">
    <source>
        <dbReference type="ARBA" id="ARBA00022691"/>
    </source>
</evidence>
<evidence type="ECO:0000256" key="2">
    <source>
        <dbReference type="ARBA" id="ARBA00022679"/>
    </source>
</evidence>
<comment type="similarity">
    <text evidence="5">Belongs to the protein N5-glutamine methyltransferase family. PrmC subfamily.</text>
</comment>
<dbReference type="Gene3D" id="1.10.8.10">
    <property type="entry name" value="DNA helicase RuvA subunit, C-terminal domain"/>
    <property type="match status" value="1"/>
</dbReference>
<dbReference type="NCBIfam" id="TIGR00536">
    <property type="entry name" value="hemK_fam"/>
    <property type="match status" value="1"/>
</dbReference>
<dbReference type="EC" id="2.1.1.297" evidence="5"/>
<organism evidence="8 9">
    <name type="scientific">Niallia nealsonii</name>
    <dbReference type="NCBI Taxonomy" id="115979"/>
    <lineage>
        <taxon>Bacteria</taxon>
        <taxon>Bacillati</taxon>
        <taxon>Bacillota</taxon>
        <taxon>Bacilli</taxon>
        <taxon>Bacillales</taxon>
        <taxon>Bacillaceae</taxon>
        <taxon>Niallia</taxon>
    </lineage>
</organism>
<name>A0A2N0YXM3_9BACI</name>
<feature type="binding site" evidence="5">
    <location>
        <begin position="122"/>
        <end position="126"/>
    </location>
    <ligand>
        <name>S-adenosyl-L-methionine</name>
        <dbReference type="ChEBI" id="CHEBI:59789"/>
    </ligand>
</feature>
<dbReference type="PANTHER" id="PTHR18895:SF74">
    <property type="entry name" value="MTRF1L RELEASE FACTOR GLUTAMINE METHYLTRANSFERASE"/>
    <property type="match status" value="1"/>
</dbReference>
<dbReference type="Gene3D" id="3.40.50.150">
    <property type="entry name" value="Vaccinia Virus protein VP39"/>
    <property type="match status" value="1"/>
</dbReference>
<dbReference type="InterPro" id="IPR050320">
    <property type="entry name" value="N5-glutamine_MTase"/>
</dbReference>
<evidence type="ECO:0000259" key="6">
    <source>
        <dbReference type="Pfam" id="PF05175"/>
    </source>
</evidence>
<dbReference type="Pfam" id="PF05175">
    <property type="entry name" value="MTS"/>
    <property type="match status" value="1"/>
</dbReference>
<keyword evidence="9" id="KW-1185">Reference proteome</keyword>
<gene>
    <name evidence="5 8" type="primary">prmC</name>
    <name evidence="8" type="ORF">CWS01_19465</name>
</gene>
<comment type="caution">
    <text evidence="5">Lacks conserved residue(s) required for the propagation of feature annotation.</text>
</comment>
<dbReference type="InterPro" id="IPR040758">
    <property type="entry name" value="PrmC_N"/>
</dbReference>
<sequence length="290" mass="32631">MKIFEALKWASSYLQEHKREEFAAELLLRHVLNISRSELIIQFREELDQDSFCIFEKYVKLHAEGTPVQYIMGYEEFYGRKFKVNSEVLIPRPETEELVEGAMTRIKKLFLKERKLTFADIGTGSGAIAVTLALEVPFLEVTATDISLPSLQVAKENAAQLGANSIRFIQGDLLSPFLETQERFDVILSNPPYIPESDEEGMSDIVTKHEPHRALFAGNDGLVIYKRLCDQLPFVLKEQSLVGFEVGAGQSGAVSSILKNTFPNAKVEVVYDINGKDRMVFAEIGFCQNG</sequence>
<dbReference type="InterPro" id="IPR002052">
    <property type="entry name" value="DNA_methylase_N6_adenine_CS"/>
</dbReference>
<feature type="domain" description="Release factor glutamine methyltransferase N-terminal" evidence="7">
    <location>
        <begin position="5"/>
        <end position="73"/>
    </location>
</feature>
<evidence type="ECO:0000256" key="5">
    <source>
        <dbReference type="HAMAP-Rule" id="MF_02126"/>
    </source>
</evidence>
<comment type="function">
    <text evidence="5">Methylates the class 1 translation termination release factors RF1/PrfA and RF2/PrfB on the glutamine residue of the universally conserved GGQ motif.</text>
</comment>